<dbReference type="PANTHER" id="PTHR48200">
    <property type="entry name" value="PROTEIN, PUTATIVE-RELATED"/>
    <property type="match status" value="1"/>
</dbReference>
<organism evidence="4 5">
    <name type="scientific">Gossypium klotzschianum</name>
    <dbReference type="NCBI Taxonomy" id="34286"/>
    <lineage>
        <taxon>Eukaryota</taxon>
        <taxon>Viridiplantae</taxon>
        <taxon>Streptophyta</taxon>
        <taxon>Embryophyta</taxon>
        <taxon>Tracheophyta</taxon>
        <taxon>Spermatophyta</taxon>
        <taxon>Magnoliopsida</taxon>
        <taxon>eudicotyledons</taxon>
        <taxon>Gunneridae</taxon>
        <taxon>Pentapetalae</taxon>
        <taxon>rosids</taxon>
        <taxon>malvids</taxon>
        <taxon>Malvales</taxon>
        <taxon>Malvaceae</taxon>
        <taxon>Malvoideae</taxon>
        <taxon>Gossypium</taxon>
    </lineage>
</organism>
<feature type="compositionally biased region" description="Basic and acidic residues" evidence="2">
    <location>
        <begin position="452"/>
        <end position="466"/>
    </location>
</feature>
<feature type="domain" description="DUF7745" evidence="3">
    <location>
        <begin position="191"/>
        <end position="265"/>
    </location>
</feature>
<evidence type="ECO:0000256" key="1">
    <source>
        <dbReference type="SAM" id="Coils"/>
    </source>
</evidence>
<feature type="coiled-coil region" evidence="1">
    <location>
        <begin position="402"/>
        <end position="448"/>
    </location>
</feature>
<evidence type="ECO:0000313" key="4">
    <source>
        <dbReference type="EMBL" id="MBA0671114.1"/>
    </source>
</evidence>
<evidence type="ECO:0000256" key="2">
    <source>
        <dbReference type="SAM" id="MobiDB-lite"/>
    </source>
</evidence>
<gene>
    <name evidence="4" type="ORF">Goklo_028995</name>
</gene>
<dbReference type="PANTHER" id="PTHR48200:SF1">
    <property type="entry name" value="AMINOTRANSFERASE-LIKE PLANT MOBILE DOMAIN-CONTAINING PROTEIN"/>
    <property type="match status" value="1"/>
</dbReference>
<keyword evidence="1" id="KW-0175">Coiled coil</keyword>
<comment type="caution">
    <text evidence="4">The sequence shown here is derived from an EMBL/GenBank/DDBJ whole genome shotgun (WGS) entry which is preliminary data.</text>
</comment>
<feature type="domain" description="DUF7745" evidence="3">
    <location>
        <begin position="72"/>
        <end position="184"/>
    </location>
</feature>
<dbReference type="AlphaFoldDB" id="A0A7J8W8Y2"/>
<evidence type="ECO:0000259" key="3">
    <source>
        <dbReference type="Pfam" id="PF24924"/>
    </source>
</evidence>
<proteinExistence type="predicted"/>
<dbReference type="EMBL" id="JABFAB010239651">
    <property type="protein sequence ID" value="MBA0671114.1"/>
    <property type="molecule type" value="Genomic_DNA"/>
</dbReference>
<keyword evidence="5" id="KW-1185">Reference proteome</keyword>
<feature type="coiled-coil region" evidence="1">
    <location>
        <begin position="274"/>
        <end position="359"/>
    </location>
</feature>
<dbReference type="Pfam" id="PF24924">
    <property type="entry name" value="DUF7745"/>
    <property type="match status" value="2"/>
</dbReference>
<dbReference type="InterPro" id="IPR056647">
    <property type="entry name" value="DUF7745"/>
</dbReference>
<reference evidence="4 5" key="1">
    <citation type="journal article" date="2019" name="Genome Biol. Evol.">
        <title>Insights into the evolution of the New World diploid cottons (Gossypium, subgenus Houzingenia) based on genome sequencing.</title>
        <authorList>
            <person name="Grover C.E."/>
            <person name="Arick M.A. 2nd"/>
            <person name="Thrash A."/>
            <person name="Conover J.L."/>
            <person name="Sanders W.S."/>
            <person name="Peterson D.G."/>
            <person name="Frelichowski J.E."/>
            <person name="Scheffler J.A."/>
            <person name="Scheffler B.E."/>
            <person name="Wendel J.F."/>
        </authorList>
    </citation>
    <scope>NUCLEOTIDE SEQUENCE [LARGE SCALE GENOMIC DNA]</scope>
    <source>
        <strain evidence="4">57</strain>
        <tissue evidence="4">Leaf</tissue>
    </source>
</reference>
<accession>A0A7J8W8Y2</accession>
<feature type="region of interest" description="Disordered" evidence="2">
    <location>
        <begin position="452"/>
        <end position="483"/>
    </location>
</feature>
<evidence type="ECO:0000313" key="5">
    <source>
        <dbReference type="Proteomes" id="UP000593573"/>
    </source>
</evidence>
<name>A0A7J8W8Y2_9ROSI</name>
<dbReference type="Proteomes" id="UP000593573">
    <property type="component" value="Unassembled WGS sequence"/>
</dbReference>
<sequence length="483" mass="56447">MVRIWSENMQLEKGDSLTKDYVSELWDYTRISVTQNSLQELREIWDKWNDETRQLFYSNCGDLPYLFDVKVDKAYSRSAYVLKFWKKLMIITGMNEQWITARIKQKGECKCIPLKNLRDLIIAHPDGKKKVDVFALSIYRLVIFPRALGHVDEAVSGLFDRLSKGVMPVPTILAETFRSLNACRAPWLVPDEILYRCGSFDWVPLLGIWGAVGYAPLLVLRQYNSRQFVLATQGLAHCEFSYRGDNYKRRVKEISQAWNQVHRMKRLTVGPMTTQKLEKKIERLEEEKLHLRLDVDVQKLEAEKLKKGKNKVEEDLDSLKTDYKKLRVSMRTAGLGKTSEQWRLEIQEERNKADGWKKKCQETQDCEARIAFFEANEERQKEQLHYYQSQVRDRDHVMGEAVAHIREKLEQMQRDMQECLQAQMQERLDKIQEDIKAQKDAMAELTHLLRRGVDKGKGPMADHAEGSEDPLYPPGFTPPNART</sequence>
<protein>
    <recommendedName>
        <fullName evidence="3">DUF7745 domain-containing protein</fullName>
    </recommendedName>
</protein>